<dbReference type="AlphaFoldDB" id="A0A9D0YR64"/>
<dbReference type="Pfam" id="PF13490">
    <property type="entry name" value="zf-HC2"/>
    <property type="match status" value="1"/>
</dbReference>
<comment type="caution">
    <text evidence="4">The sequence shown here is derived from an EMBL/GenBank/DDBJ whole genome shotgun (WGS) entry which is preliminary data.</text>
</comment>
<comment type="similarity">
    <text evidence="1">Belongs to the zinc-associated anti-sigma factor (ZAS) superfamily. Anti-sigma-W factor family.</text>
</comment>
<gene>
    <name evidence="4" type="ORF">IAD31_02475</name>
</gene>
<dbReference type="Gene3D" id="1.10.10.1320">
    <property type="entry name" value="Anti-sigma factor, zinc-finger domain"/>
    <property type="match status" value="1"/>
</dbReference>
<evidence type="ECO:0000256" key="1">
    <source>
        <dbReference type="ARBA" id="ARBA00024353"/>
    </source>
</evidence>
<reference evidence="4" key="1">
    <citation type="submission" date="2020-10" db="EMBL/GenBank/DDBJ databases">
        <authorList>
            <person name="Gilroy R."/>
        </authorList>
    </citation>
    <scope>NUCLEOTIDE SEQUENCE</scope>
    <source>
        <strain evidence="4">ChiGjej2B2-12916</strain>
    </source>
</reference>
<sequence>MEHETYLEWISADLDGELTPAQHAQLEEHLNTCPSCAQLYGELSQLSGDLHRLTADVPPQLHQQILEGLPRQTAPVLRFPRAGKACGALAACLALVVALGYSSFHQSQENASPVAARSNPGIAPAVFSVQPQEFSVPGGDTVLLLSTPLSQESQELLGDLPVTTLEGGYLCCVADPDTATALASHLDQSGVAYTQVDAAQPDGSGDIAVVWPQA</sequence>
<evidence type="ECO:0000313" key="5">
    <source>
        <dbReference type="Proteomes" id="UP000886879"/>
    </source>
</evidence>
<dbReference type="EMBL" id="DVFO01000023">
    <property type="protein sequence ID" value="HIQ60447.1"/>
    <property type="molecule type" value="Genomic_DNA"/>
</dbReference>
<dbReference type="Proteomes" id="UP000886879">
    <property type="component" value="Unassembled WGS sequence"/>
</dbReference>
<dbReference type="InterPro" id="IPR027383">
    <property type="entry name" value="Znf_put"/>
</dbReference>
<name>A0A9D0YR64_9FIRM</name>
<accession>A0A9D0YR64</accession>
<evidence type="ECO:0000256" key="2">
    <source>
        <dbReference type="ARBA" id="ARBA00024438"/>
    </source>
</evidence>
<reference evidence="4" key="2">
    <citation type="journal article" date="2021" name="PeerJ">
        <title>Extensive microbial diversity within the chicken gut microbiome revealed by metagenomics and culture.</title>
        <authorList>
            <person name="Gilroy R."/>
            <person name="Ravi A."/>
            <person name="Getino M."/>
            <person name="Pursley I."/>
            <person name="Horton D.L."/>
            <person name="Alikhan N.F."/>
            <person name="Baker D."/>
            <person name="Gharbi K."/>
            <person name="Hall N."/>
            <person name="Watson M."/>
            <person name="Adriaenssens E.M."/>
            <person name="Foster-Nyarko E."/>
            <person name="Jarju S."/>
            <person name="Secka A."/>
            <person name="Antonio M."/>
            <person name="Oren A."/>
            <person name="Chaudhuri R.R."/>
            <person name="La Ragione R."/>
            <person name="Hildebrand F."/>
            <person name="Pallen M.J."/>
        </authorList>
    </citation>
    <scope>NUCLEOTIDE SEQUENCE</scope>
    <source>
        <strain evidence="4">ChiGjej2B2-12916</strain>
    </source>
</reference>
<organism evidence="4 5">
    <name type="scientific">Candidatus Enterenecus faecium</name>
    <dbReference type="NCBI Taxonomy" id="2840780"/>
    <lineage>
        <taxon>Bacteria</taxon>
        <taxon>Bacillati</taxon>
        <taxon>Bacillota</taxon>
        <taxon>Clostridia</taxon>
        <taxon>Eubacteriales</taxon>
        <taxon>Candidatus Enterenecus</taxon>
    </lineage>
</organism>
<protein>
    <recommendedName>
        <fullName evidence="2">Anti-sigma-W factor RsiW</fullName>
    </recommendedName>
</protein>
<feature type="domain" description="Putative zinc-finger" evidence="3">
    <location>
        <begin position="6"/>
        <end position="37"/>
    </location>
</feature>
<evidence type="ECO:0000259" key="3">
    <source>
        <dbReference type="Pfam" id="PF13490"/>
    </source>
</evidence>
<evidence type="ECO:0000313" key="4">
    <source>
        <dbReference type="EMBL" id="HIQ60447.1"/>
    </source>
</evidence>
<dbReference type="InterPro" id="IPR041916">
    <property type="entry name" value="Anti_sigma_zinc_sf"/>
</dbReference>
<proteinExistence type="inferred from homology"/>